<dbReference type="EMBL" id="CP101717">
    <property type="protein sequence ID" value="WLD57805.1"/>
    <property type="molecule type" value="Genomic_DNA"/>
</dbReference>
<organism evidence="8">
    <name type="scientific">Salinispirillum sp. LH 10-3-1</name>
    <dbReference type="NCBI Taxonomy" id="2952525"/>
    <lineage>
        <taxon>Bacteria</taxon>
        <taxon>Pseudomonadati</taxon>
        <taxon>Pseudomonadota</taxon>
        <taxon>Gammaproteobacteria</taxon>
        <taxon>Oceanospirillales</taxon>
        <taxon>Saccharospirillaceae</taxon>
        <taxon>Salinispirillum</taxon>
    </lineage>
</organism>
<name>A0AB38YEZ4_9GAMM</name>
<feature type="domain" description="PhoU" evidence="7">
    <location>
        <begin position="26"/>
        <end position="112"/>
    </location>
</feature>
<dbReference type="InterPro" id="IPR026022">
    <property type="entry name" value="PhoU_dom"/>
</dbReference>
<dbReference type="FunFam" id="1.20.58.220:FF:000001">
    <property type="entry name" value="Phosphate-specific transport system accessory protein PhoU"/>
    <property type="match status" value="1"/>
</dbReference>
<dbReference type="RefSeq" id="WP_304995089.1">
    <property type="nucleotide sequence ID" value="NZ_CP101717.1"/>
</dbReference>
<dbReference type="SUPFAM" id="SSF109755">
    <property type="entry name" value="PhoU-like"/>
    <property type="match status" value="1"/>
</dbReference>
<protein>
    <recommendedName>
        <fullName evidence="6">Phosphate-specific transport system accessory protein PhoU</fullName>
    </recommendedName>
</protein>
<dbReference type="PIRSF" id="PIRSF003107">
    <property type="entry name" value="PhoU"/>
    <property type="match status" value="1"/>
</dbReference>
<comment type="function">
    <text evidence="6">Plays a role in the regulation of phosphate uptake.</text>
</comment>
<keyword evidence="3 6" id="KW-0813">Transport</keyword>
<dbReference type="InterPro" id="IPR038078">
    <property type="entry name" value="PhoU-like_sf"/>
</dbReference>
<gene>
    <name evidence="8" type="primary">phoU</name>
    <name evidence="8" type="ORF">NFC81_13985</name>
</gene>
<dbReference type="FunFam" id="1.20.58.220:FF:000002">
    <property type="entry name" value="Phosphate-specific transport system accessory protein PhoU"/>
    <property type="match status" value="1"/>
</dbReference>
<evidence type="ECO:0000256" key="4">
    <source>
        <dbReference type="ARBA" id="ARBA00022490"/>
    </source>
</evidence>
<sequence length="240" mass="27548">MDAMNLNTHISSQFNEELERVRNQVLAMGGMVEQQLEDALRASVKSDSDLARRVLSSDVKINELEMLIDAECTRIIAKRQPTAGDLRLMLVVMKAVSDLERIGDEAQRIARVALESYNNSQQQDLLASVDNMGQHVLSVLHDTLDAFARMDIDAALRVHQEDRKIDREYENVMRLLMTYMMEDARSIPKILNVMWAVRSLERIGDRCQNVLEYVMYMVKGKDLRHTDPETMEEALHGKKK</sequence>
<dbReference type="PANTHER" id="PTHR42930">
    <property type="entry name" value="PHOSPHATE-SPECIFIC TRANSPORT SYSTEM ACCESSORY PROTEIN PHOU"/>
    <property type="match status" value="1"/>
</dbReference>
<dbReference type="GO" id="GO:0006817">
    <property type="term" value="P:phosphate ion transport"/>
    <property type="evidence" value="ECO:0007669"/>
    <property type="project" value="UniProtKB-KW"/>
</dbReference>
<evidence type="ECO:0000256" key="2">
    <source>
        <dbReference type="ARBA" id="ARBA00008107"/>
    </source>
</evidence>
<comment type="subunit">
    <text evidence="6">Homodimer.</text>
</comment>
<proteinExistence type="inferred from homology"/>
<keyword evidence="4 6" id="KW-0963">Cytoplasm</keyword>
<feature type="domain" description="PhoU" evidence="7">
    <location>
        <begin position="130"/>
        <end position="214"/>
    </location>
</feature>
<keyword evidence="5 6" id="KW-0592">Phosphate transport</keyword>
<dbReference type="GO" id="GO:0030643">
    <property type="term" value="P:intracellular phosphate ion homeostasis"/>
    <property type="evidence" value="ECO:0007669"/>
    <property type="project" value="InterPro"/>
</dbReference>
<dbReference type="NCBIfam" id="TIGR02135">
    <property type="entry name" value="phoU_full"/>
    <property type="match status" value="1"/>
</dbReference>
<dbReference type="AlphaFoldDB" id="A0AB38YEZ4"/>
<dbReference type="PANTHER" id="PTHR42930:SF3">
    <property type="entry name" value="PHOSPHATE-SPECIFIC TRANSPORT SYSTEM ACCESSORY PROTEIN PHOU"/>
    <property type="match status" value="1"/>
</dbReference>
<evidence type="ECO:0000256" key="5">
    <source>
        <dbReference type="ARBA" id="ARBA00022592"/>
    </source>
</evidence>
<dbReference type="InterPro" id="IPR028366">
    <property type="entry name" value="PhoU"/>
</dbReference>
<accession>A0AB38YEZ4</accession>
<comment type="similarity">
    <text evidence="2 6">Belongs to the PhoU family.</text>
</comment>
<dbReference type="GO" id="GO:0045936">
    <property type="term" value="P:negative regulation of phosphate metabolic process"/>
    <property type="evidence" value="ECO:0007669"/>
    <property type="project" value="InterPro"/>
</dbReference>
<evidence type="ECO:0000256" key="6">
    <source>
        <dbReference type="PIRNR" id="PIRNR003107"/>
    </source>
</evidence>
<evidence type="ECO:0000259" key="7">
    <source>
        <dbReference type="Pfam" id="PF01895"/>
    </source>
</evidence>
<dbReference type="NCBIfam" id="NF008332">
    <property type="entry name" value="PRK11115.1"/>
    <property type="match status" value="1"/>
</dbReference>
<evidence type="ECO:0000256" key="1">
    <source>
        <dbReference type="ARBA" id="ARBA00004496"/>
    </source>
</evidence>
<dbReference type="GO" id="GO:0005737">
    <property type="term" value="C:cytoplasm"/>
    <property type="evidence" value="ECO:0007669"/>
    <property type="project" value="UniProtKB-SubCell"/>
</dbReference>
<reference evidence="8" key="1">
    <citation type="submission" date="2022-07" db="EMBL/GenBank/DDBJ databases">
        <title>Complete genome sequence of Salinispirillum sp. LH10-3-1 capable of multiple carbohydrate inversion isolated from a soda lake.</title>
        <authorList>
            <person name="Liu J."/>
            <person name="Zhai Y."/>
            <person name="Zhang H."/>
            <person name="Yang H."/>
            <person name="Qu J."/>
            <person name="Li J."/>
        </authorList>
    </citation>
    <scope>NUCLEOTIDE SEQUENCE</scope>
    <source>
        <strain evidence="8">LH 10-3-1</strain>
    </source>
</reference>
<evidence type="ECO:0000256" key="3">
    <source>
        <dbReference type="ARBA" id="ARBA00022448"/>
    </source>
</evidence>
<evidence type="ECO:0000313" key="8">
    <source>
        <dbReference type="EMBL" id="WLD57805.1"/>
    </source>
</evidence>
<comment type="subcellular location">
    <subcellularLocation>
        <location evidence="1 6">Cytoplasm</location>
    </subcellularLocation>
</comment>
<dbReference type="Gene3D" id="1.20.58.220">
    <property type="entry name" value="Phosphate transport system protein phou homolog 2, domain 2"/>
    <property type="match status" value="2"/>
</dbReference>
<dbReference type="Pfam" id="PF01895">
    <property type="entry name" value="PhoU"/>
    <property type="match status" value="2"/>
</dbReference>